<sequence>MITGRRGSRMLLLRSASAVIPIPDPFPQELVDRIIDEVRHRCIATLKACSVVCRSWRTRAMRHLVRPSFTLDLSHSRSSTIKTIQTLPQFIKFKAPPTFPASFVTAMYIGCIYKAKLVQEVMCYLHLYPNLRELELDDVFFSHSIMKTLSKALDKFPPPPLHRLDLREISFTDSEHFLSFVGMSHFSAISVLDMDCISYSKGQRKCSNRFCWKNASVKHDPRFGGPSFATSLALRGDYQSAGSPIKDIIHLLGKSITELKLAVCFETGKLTRSRLFR</sequence>
<evidence type="ECO:0000313" key="1">
    <source>
        <dbReference type="EMBL" id="THU77107.1"/>
    </source>
</evidence>
<reference evidence="1 2" key="1">
    <citation type="journal article" date="2019" name="Nat. Ecol. Evol.">
        <title>Megaphylogeny resolves global patterns of mushroom evolution.</title>
        <authorList>
            <person name="Varga T."/>
            <person name="Krizsan K."/>
            <person name="Foldi C."/>
            <person name="Dima B."/>
            <person name="Sanchez-Garcia M."/>
            <person name="Sanchez-Ramirez S."/>
            <person name="Szollosi G.J."/>
            <person name="Szarkandi J.G."/>
            <person name="Papp V."/>
            <person name="Albert L."/>
            <person name="Andreopoulos W."/>
            <person name="Angelini C."/>
            <person name="Antonin V."/>
            <person name="Barry K.W."/>
            <person name="Bougher N.L."/>
            <person name="Buchanan P."/>
            <person name="Buyck B."/>
            <person name="Bense V."/>
            <person name="Catcheside P."/>
            <person name="Chovatia M."/>
            <person name="Cooper J."/>
            <person name="Damon W."/>
            <person name="Desjardin D."/>
            <person name="Finy P."/>
            <person name="Geml J."/>
            <person name="Haridas S."/>
            <person name="Hughes K."/>
            <person name="Justo A."/>
            <person name="Karasinski D."/>
            <person name="Kautmanova I."/>
            <person name="Kiss B."/>
            <person name="Kocsube S."/>
            <person name="Kotiranta H."/>
            <person name="LaButti K.M."/>
            <person name="Lechner B.E."/>
            <person name="Liimatainen K."/>
            <person name="Lipzen A."/>
            <person name="Lukacs Z."/>
            <person name="Mihaltcheva S."/>
            <person name="Morgado L.N."/>
            <person name="Niskanen T."/>
            <person name="Noordeloos M.E."/>
            <person name="Ohm R.A."/>
            <person name="Ortiz-Santana B."/>
            <person name="Ovrebo C."/>
            <person name="Racz N."/>
            <person name="Riley R."/>
            <person name="Savchenko A."/>
            <person name="Shiryaev A."/>
            <person name="Soop K."/>
            <person name="Spirin V."/>
            <person name="Szebenyi C."/>
            <person name="Tomsovsky M."/>
            <person name="Tulloss R.E."/>
            <person name="Uehling J."/>
            <person name="Grigoriev I.V."/>
            <person name="Vagvolgyi C."/>
            <person name="Papp T."/>
            <person name="Martin F.M."/>
            <person name="Miettinen O."/>
            <person name="Hibbett D.S."/>
            <person name="Nagy L.G."/>
        </authorList>
    </citation>
    <scope>NUCLEOTIDE SEQUENCE [LARGE SCALE GENOMIC DNA]</scope>
    <source>
        <strain evidence="1 2">CBS 962.96</strain>
    </source>
</reference>
<dbReference type="EMBL" id="ML180557">
    <property type="protein sequence ID" value="THU77107.1"/>
    <property type="molecule type" value="Genomic_DNA"/>
</dbReference>
<dbReference type="OrthoDB" id="2788229at2759"/>
<evidence type="ECO:0008006" key="3">
    <source>
        <dbReference type="Google" id="ProtNLM"/>
    </source>
</evidence>
<gene>
    <name evidence="1" type="ORF">K435DRAFT_974107</name>
</gene>
<organism evidence="1 2">
    <name type="scientific">Dendrothele bispora (strain CBS 962.96)</name>
    <dbReference type="NCBI Taxonomy" id="1314807"/>
    <lineage>
        <taxon>Eukaryota</taxon>
        <taxon>Fungi</taxon>
        <taxon>Dikarya</taxon>
        <taxon>Basidiomycota</taxon>
        <taxon>Agaricomycotina</taxon>
        <taxon>Agaricomycetes</taxon>
        <taxon>Agaricomycetidae</taxon>
        <taxon>Agaricales</taxon>
        <taxon>Agaricales incertae sedis</taxon>
        <taxon>Dendrothele</taxon>
    </lineage>
</organism>
<proteinExistence type="predicted"/>
<protein>
    <recommendedName>
        <fullName evidence="3">F-box domain-containing protein</fullName>
    </recommendedName>
</protein>
<accession>A0A4S8KNA5</accession>
<keyword evidence="2" id="KW-1185">Reference proteome</keyword>
<dbReference type="Gene3D" id="3.80.10.10">
    <property type="entry name" value="Ribonuclease Inhibitor"/>
    <property type="match status" value="1"/>
</dbReference>
<dbReference type="Proteomes" id="UP000297245">
    <property type="component" value="Unassembled WGS sequence"/>
</dbReference>
<name>A0A4S8KNA5_DENBC</name>
<dbReference type="InterPro" id="IPR032675">
    <property type="entry name" value="LRR_dom_sf"/>
</dbReference>
<dbReference type="AlphaFoldDB" id="A0A4S8KNA5"/>
<dbReference type="SUPFAM" id="SSF52047">
    <property type="entry name" value="RNI-like"/>
    <property type="match status" value="1"/>
</dbReference>
<evidence type="ECO:0000313" key="2">
    <source>
        <dbReference type="Proteomes" id="UP000297245"/>
    </source>
</evidence>